<organism evidence="1 2">
    <name type="scientific">Caenorhabditis remanei</name>
    <name type="common">Caenorhabditis vulgaris</name>
    <dbReference type="NCBI Taxonomy" id="31234"/>
    <lineage>
        <taxon>Eukaryota</taxon>
        <taxon>Metazoa</taxon>
        <taxon>Ecdysozoa</taxon>
        <taxon>Nematoda</taxon>
        <taxon>Chromadorea</taxon>
        <taxon>Rhabditida</taxon>
        <taxon>Rhabditina</taxon>
        <taxon>Rhabditomorpha</taxon>
        <taxon>Rhabditoidea</taxon>
        <taxon>Rhabditidae</taxon>
        <taxon>Peloderinae</taxon>
        <taxon>Caenorhabditis</taxon>
    </lineage>
</organism>
<dbReference type="GO" id="GO:0016282">
    <property type="term" value="C:eukaryotic 43S preinitiation complex"/>
    <property type="evidence" value="ECO:0007669"/>
    <property type="project" value="UniProtKB-UniRule"/>
</dbReference>
<dbReference type="InterPro" id="IPR027531">
    <property type="entry name" value="eIF3f"/>
</dbReference>
<feature type="non-terminal residue" evidence="1">
    <location>
        <position position="1"/>
    </location>
</feature>
<dbReference type="Pfam" id="PF01398">
    <property type="entry name" value="JAB"/>
    <property type="match status" value="1"/>
</dbReference>
<name>A0A261AXJ0_CAERE</name>
<protein>
    <submittedName>
        <fullName evidence="1">Uncharacterized protein</fullName>
    </submittedName>
</protein>
<dbReference type="EMBL" id="NMWX01000004">
    <property type="protein sequence ID" value="OZG02135.1"/>
    <property type="molecule type" value="Genomic_DNA"/>
</dbReference>
<dbReference type="Pfam" id="PF13012">
    <property type="entry name" value="MitMem_reg"/>
    <property type="match status" value="1"/>
</dbReference>
<dbReference type="GO" id="GO:0071541">
    <property type="term" value="C:eukaryotic translation initiation factor 3 complex, eIF3m"/>
    <property type="evidence" value="ECO:0007669"/>
    <property type="project" value="TreeGrafter"/>
</dbReference>
<dbReference type="OrthoDB" id="25498at2759"/>
<keyword evidence="2" id="KW-1185">Reference proteome</keyword>
<dbReference type="SMART" id="SM00232">
    <property type="entry name" value="JAB_MPN"/>
    <property type="match status" value="1"/>
</dbReference>
<evidence type="ECO:0000313" key="1">
    <source>
        <dbReference type="EMBL" id="OZG02135.1"/>
    </source>
</evidence>
<dbReference type="InterPro" id="IPR037518">
    <property type="entry name" value="MPN"/>
</dbReference>
<dbReference type="PANTHER" id="PTHR10540:SF6">
    <property type="entry name" value="EUKARYOTIC TRANSLATION INITIATION FACTOR 3 SUBUNIT F"/>
    <property type="match status" value="1"/>
</dbReference>
<dbReference type="KEGG" id="crq:GCK72_004725"/>
<sequence>MRFFINSINFSRSLTLFDSPPTPPHFQGSGVQFTIMASNLTVNVHPGVYMNVVDTHMRRSKNSQKAAGQEKCMGTLMGYYEKGSIQVTNCFAIPFNESNDDLEIDDQFNQQMISALKKTSPNEQPVGWFLTTSDITSSCLIYHDYYVRVITEASARRESPPIVVLTIDTTFSGDMAKRMPVRAYLRSKAGIPGAAGPHCAIFNPLRVELAAFPGELVALQLMEKALDSRRREATLESGLEQLEVSTAQMIEWLERMLSYVEGVNKDGEKPGDAQMGRQLMDIVTSSSNNMQPEKLDTLVKNTLRDYVMVSYLAKLTQTQLQVHERLVSA</sequence>
<proteinExistence type="inferred from homology"/>
<dbReference type="GO" id="GO:0001732">
    <property type="term" value="P:formation of cytoplasmic translation initiation complex"/>
    <property type="evidence" value="ECO:0007669"/>
    <property type="project" value="UniProtKB-UniRule"/>
</dbReference>
<dbReference type="Gene3D" id="3.40.140.10">
    <property type="entry name" value="Cytidine Deaminase, domain 2"/>
    <property type="match status" value="1"/>
</dbReference>
<dbReference type="PROSITE" id="PS50249">
    <property type="entry name" value="MPN"/>
    <property type="match status" value="1"/>
</dbReference>
<dbReference type="InterPro" id="IPR000555">
    <property type="entry name" value="JAMM/MPN+_dom"/>
</dbReference>
<dbReference type="GO" id="GO:0031369">
    <property type="term" value="F:translation initiation factor binding"/>
    <property type="evidence" value="ECO:0007669"/>
    <property type="project" value="InterPro"/>
</dbReference>
<dbReference type="HAMAP" id="MF_03005">
    <property type="entry name" value="eIF3f"/>
    <property type="match status" value="1"/>
</dbReference>
<evidence type="ECO:0000313" key="2">
    <source>
        <dbReference type="Proteomes" id="UP000216624"/>
    </source>
</evidence>
<gene>
    <name evidence="1" type="ORF">FL82_06466</name>
</gene>
<dbReference type="CDD" id="cd08064">
    <property type="entry name" value="MPN_eIF3f"/>
    <property type="match status" value="1"/>
</dbReference>
<dbReference type="GO" id="GO:0008237">
    <property type="term" value="F:metallopeptidase activity"/>
    <property type="evidence" value="ECO:0007669"/>
    <property type="project" value="InterPro"/>
</dbReference>
<reference evidence="1" key="1">
    <citation type="submission" date="2017-08" db="EMBL/GenBank/DDBJ databases">
        <authorList>
            <person name="de Groot N.N."/>
        </authorList>
    </citation>
    <scope>NUCLEOTIDE SEQUENCE [LARGE SCALE GENOMIC DNA]</scope>
    <source>
        <strain evidence="1">PX439</strain>
    </source>
</reference>
<dbReference type="GO" id="GO:0033290">
    <property type="term" value="C:eukaryotic 48S preinitiation complex"/>
    <property type="evidence" value="ECO:0007669"/>
    <property type="project" value="UniProtKB-UniRule"/>
</dbReference>
<dbReference type="InterPro" id="IPR024969">
    <property type="entry name" value="EIF3F/CSN6-like_C"/>
</dbReference>
<dbReference type="CTD" id="9806729"/>
<dbReference type="eggNOG" id="KOG2975">
    <property type="taxonomic scope" value="Eukaryota"/>
</dbReference>
<dbReference type="HOGENOM" id="CLU_027018_0_1_1"/>
<comment type="caution">
    <text evidence="1">The sequence shown here is derived from an EMBL/GenBank/DDBJ whole genome shotgun (WGS) entry which is preliminary data.</text>
</comment>
<accession>A0A261AXJ0</accession>
<dbReference type="STRING" id="31234.E3N382"/>
<dbReference type="Proteomes" id="UP000216624">
    <property type="component" value="Unassembled WGS sequence"/>
</dbReference>
<dbReference type="GO" id="GO:0003743">
    <property type="term" value="F:translation initiation factor activity"/>
    <property type="evidence" value="ECO:0007669"/>
    <property type="project" value="UniProtKB-UniRule"/>
</dbReference>
<dbReference type="OMA" id="EYFVHFH"/>
<dbReference type="PANTHER" id="PTHR10540">
    <property type="entry name" value="EUKARYOTIC TRANSLATION INITIATION FACTOR 3 SUBUNIT F-RELATED"/>
    <property type="match status" value="1"/>
</dbReference>